<reference evidence="1 2" key="1">
    <citation type="journal article" date="2010" name="Stand. Genomic Sci.">
        <title>Complete genome sequence of Cellulophaga algicola type strain (IC166).</title>
        <authorList>
            <person name="Abt B."/>
            <person name="Lu M."/>
            <person name="Misra M."/>
            <person name="Han C."/>
            <person name="Nolan M."/>
            <person name="Lucas S."/>
            <person name="Hammon N."/>
            <person name="Deshpande S."/>
            <person name="Cheng J.F."/>
            <person name="Tapia R."/>
            <person name="Goodwin L."/>
            <person name="Pitluck S."/>
            <person name="Liolios K."/>
            <person name="Pagani I."/>
            <person name="Ivanova N."/>
            <person name="Mavromatis K."/>
            <person name="Ovchinikova G."/>
            <person name="Pati A."/>
            <person name="Chen A."/>
            <person name="Palaniappan K."/>
            <person name="Land M."/>
            <person name="Hauser L."/>
            <person name="Chang Y.J."/>
            <person name="Jeffries C.D."/>
            <person name="Detter J.C."/>
            <person name="Brambilla E."/>
            <person name="Rohde M."/>
            <person name="Tindall B.J."/>
            <person name="Goker M."/>
            <person name="Woyke T."/>
            <person name="Bristow J."/>
            <person name="Eisen J.A."/>
            <person name="Markowitz V."/>
            <person name="Hugenholtz P."/>
            <person name="Kyrpides N.C."/>
            <person name="Klenk H.P."/>
            <person name="Lapidus A."/>
        </authorList>
    </citation>
    <scope>NUCLEOTIDE SEQUENCE [LARGE SCALE GENOMIC DNA]</scope>
    <source>
        <strain evidence="2">DSM 14237 / IC166 / ACAM 630</strain>
    </source>
</reference>
<dbReference type="RefSeq" id="WP_013550367.1">
    <property type="nucleotide sequence ID" value="NC_014934.1"/>
</dbReference>
<dbReference type="HOGENOM" id="CLU_051638_7_0_10"/>
<evidence type="ECO:0000313" key="1">
    <source>
        <dbReference type="EMBL" id="ADV48886.1"/>
    </source>
</evidence>
<dbReference type="InterPro" id="IPR051159">
    <property type="entry name" value="Hexapeptide_acetyltransf"/>
</dbReference>
<proteinExistence type="predicted"/>
<keyword evidence="2" id="KW-1185">Reference proteome</keyword>
<organism evidence="1 2">
    <name type="scientific">Cellulophaga algicola (strain DSM 14237 / IC166 / ACAM 630)</name>
    <dbReference type="NCBI Taxonomy" id="688270"/>
    <lineage>
        <taxon>Bacteria</taxon>
        <taxon>Pseudomonadati</taxon>
        <taxon>Bacteroidota</taxon>
        <taxon>Flavobacteriia</taxon>
        <taxon>Flavobacteriales</taxon>
        <taxon>Flavobacteriaceae</taxon>
        <taxon>Cellulophaga</taxon>
    </lineage>
</organism>
<dbReference type="Proteomes" id="UP000008634">
    <property type="component" value="Chromosome"/>
</dbReference>
<dbReference type="OrthoDB" id="9812571at2"/>
<dbReference type="STRING" id="688270.Celal_1575"/>
<dbReference type="EMBL" id="CP002453">
    <property type="protein sequence ID" value="ADV48886.1"/>
    <property type="molecule type" value="Genomic_DNA"/>
</dbReference>
<dbReference type="Pfam" id="PF00132">
    <property type="entry name" value="Hexapep"/>
    <property type="match status" value="1"/>
</dbReference>
<dbReference type="Gene3D" id="2.160.10.10">
    <property type="entry name" value="Hexapeptide repeat proteins"/>
    <property type="match status" value="1"/>
</dbReference>
<sequence length="228" mass="24593">MKIDKLISKIKGDSNYKIQSEYSNIELFKVLYYRFFQVARGSWSKLTFIKTSGIFFKGKNIKIRHSQLFSAGKNLILGDYVFIDALSENGITLGNNVTIERNSIIVCTGVISNKGKGIMIGNNCGINANTFIGGQGGVRIGNHVIMGPGVKVFSENHRFDGIGNINQQGETRIGVEIKDNCWLGSGAIVLDGVTLGSKTVVAAGSVVTKSFNGNCIIGGIPAKIIKKL</sequence>
<protein>
    <submittedName>
        <fullName evidence="1">dTDP-glucose 4,6-dehydratase</fullName>
    </submittedName>
</protein>
<evidence type="ECO:0000313" key="2">
    <source>
        <dbReference type="Proteomes" id="UP000008634"/>
    </source>
</evidence>
<dbReference type="CDD" id="cd04647">
    <property type="entry name" value="LbH_MAT_like"/>
    <property type="match status" value="1"/>
</dbReference>
<name>E6XB30_CELAD</name>
<dbReference type="KEGG" id="cao:Celal_1575"/>
<dbReference type="InterPro" id="IPR001451">
    <property type="entry name" value="Hexapep"/>
</dbReference>
<gene>
    <name evidence="1" type="ordered locus">Celal_1575</name>
</gene>
<dbReference type="SUPFAM" id="SSF51161">
    <property type="entry name" value="Trimeric LpxA-like enzymes"/>
    <property type="match status" value="1"/>
</dbReference>
<dbReference type="eggNOG" id="COG0110">
    <property type="taxonomic scope" value="Bacteria"/>
</dbReference>
<dbReference type="InterPro" id="IPR011004">
    <property type="entry name" value="Trimer_LpxA-like_sf"/>
</dbReference>
<accession>E6XB30</accession>
<dbReference type="PANTHER" id="PTHR23416">
    <property type="entry name" value="SIALIC ACID SYNTHASE-RELATED"/>
    <property type="match status" value="1"/>
</dbReference>
<dbReference type="AlphaFoldDB" id="E6XB30"/>